<dbReference type="GO" id="GO:0051539">
    <property type="term" value="F:4 iron, 4 sulfur cluster binding"/>
    <property type="evidence" value="ECO:0007669"/>
    <property type="project" value="UniProtKB-KW"/>
</dbReference>
<dbReference type="Gene3D" id="3.40.228.10">
    <property type="entry name" value="Dimethylsulfoxide Reductase, domain 2"/>
    <property type="match status" value="1"/>
</dbReference>
<dbReference type="Gene3D" id="2.20.25.90">
    <property type="entry name" value="ADC-like domains"/>
    <property type="match status" value="1"/>
</dbReference>
<dbReference type="Pfam" id="PF00384">
    <property type="entry name" value="Molybdopterin"/>
    <property type="match status" value="1"/>
</dbReference>
<evidence type="ECO:0000313" key="13">
    <source>
        <dbReference type="Proteomes" id="UP000253083"/>
    </source>
</evidence>
<dbReference type="InterPro" id="IPR041854">
    <property type="entry name" value="BFD-like_2Fe2S-bd_dom_sf"/>
</dbReference>
<dbReference type="Gene3D" id="3.40.50.740">
    <property type="match status" value="1"/>
</dbReference>
<evidence type="ECO:0000256" key="9">
    <source>
        <dbReference type="ARBA" id="ARBA00023014"/>
    </source>
</evidence>
<dbReference type="GO" id="GO:0043546">
    <property type="term" value="F:molybdopterin cofactor binding"/>
    <property type="evidence" value="ECO:0007669"/>
    <property type="project" value="InterPro"/>
</dbReference>
<keyword evidence="4" id="KW-0004">4Fe-4S</keyword>
<dbReference type="OrthoDB" id="9810782at2"/>
<dbReference type="PROSITE" id="PS00932">
    <property type="entry name" value="MOLYBDOPTERIN_PROK_3"/>
    <property type="match status" value="1"/>
</dbReference>
<dbReference type="RefSeq" id="WP_113953015.1">
    <property type="nucleotide sequence ID" value="NZ_QNRT01000001.1"/>
</dbReference>
<dbReference type="GO" id="GO:0016020">
    <property type="term" value="C:membrane"/>
    <property type="evidence" value="ECO:0007669"/>
    <property type="project" value="TreeGrafter"/>
</dbReference>
<evidence type="ECO:0000256" key="4">
    <source>
        <dbReference type="ARBA" id="ARBA00022485"/>
    </source>
</evidence>
<evidence type="ECO:0000256" key="1">
    <source>
        <dbReference type="ARBA" id="ARBA00001942"/>
    </source>
</evidence>
<dbReference type="SMART" id="SM00926">
    <property type="entry name" value="Molybdop_Fe4S4"/>
    <property type="match status" value="1"/>
</dbReference>
<dbReference type="InterPro" id="IPR009010">
    <property type="entry name" value="Asp_de-COase-like_dom_sf"/>
</dbReference>
<dbReference type="CDD" id="cd02791">
    <property type="entry name" value="MopB_CT_Nitrate-R-NapA-like"/>
    <property type="match status" value="1"/>
</dbReference>
<evidence type="ECO:0000256" key="10">
    <source>
        <dbReference type="ARBA" id="ARBA00023063"/>
    </source>
</evidence>
<dbReference type="AlphaFoldDB" id="A0A395JP72"/>
<dbReference type="PROSITE" id="PS00551">
    <property type="entry name" value="MOLYBDOPTERIN_PROK_1"/>
    <property type="match status" value="1"/>
</dbReference>
<name>A0A395JP72_9GAMM</name>
<comment type="caution">
    <text evidence="12">The sequence shown here is derived from an EMBL/GenBank/DDBJ whole genome shotgun (WGS) entry which is preliminary data.</text>
</comment>
<dbReference type="Gene3D" id="2.40.40.20">
    <property type="match status" value="1"/>
</dbReference>
<evidence type="ECO:0000259" key="11">
    <source>
        <dbReference type="PROSITE" id="PS51669"/>
    </source>
</evidence>
<dbReference type="SUPFAM" id="SSF53706">
    <property type="entry name" value="Formate dehydrogenase/DMSO reductase, domains 1-3"/>
    <property type="match status" value="1"/>
</dbReference>
<organism evidence="12 13">
    <name type="scientific">Arenicella xantha</name>
    <dbReference type="NCBI Taxonomy" id="644221"/>
    <lineage>
        <taxon>Bacteria</taxon>
        <taxon>Pseudomonadati</taxon>
        <taxon>Pseudomonadota</taxon>
        <taxon>Gammaproteobacteria</taxon>
        <taxon>Arenicellales</taxon>
        <taxon>Arenicellaceae</taxon>
        <taxon>Arenicella</taxon>
    </lineage>
</organism>
<dbReference type="PROSITE" id="PS51669">
    <property type="entry name" value="4FE4S_MOW_BIS_MGD"/>
    <property type="match status" value="1"/>
</dbReference>
<evidence type="ECO:0000256" key="6">
    <source>
        <dbReference type="ARBA" id="ARBA00022723"/>
    </source>
</evidence>
<dbReference type="InterPro" id="IPR027467">
    <property type="entry name" value="MopterinOxRdtase_cofactor_BS"/>
</dbReference>
<dbReference type="InterPro" id="IPR006657">
    <property type="entry name" value="MoPterin_dinucl-bd_dom"/>
</dbReference>
<comment type="cofactor">
    <cofactor evidence="1">
        <name>Mo-bis(molybdopterin guanine dinucleotide)</name>
        <dbReference type="ChEBI" id="CHEBI:60539"/>
    </cofactor>
</comment>
<dbReference type="FunCoup" id="A0A395JP72">
    <property type="interactions" value="62"/>
</dbReference>
<dbReference type="InterPro" id="IPR006963">
    <property type="entry name" value="Mopterin_OxRdtase_4Fe-4S_dom"/>
</dbReference>
<dbReference type="InterPro" id="IPR041957">
    <property type="entry name" value="CT_Nitrate-R-NapA-like"/>
</dbReference>
<keyword evidence="8" id="KW-0408">Iron</keyword>
<feature type="domain" description="4Fe-4S Mo/W bis-MGD-type" evidence="11">
    <location>
        <begin position="1"/>
        <end position="57"/>
    </location>
</feature>
<dbReference type="InParanoid" id="A0A395JP72"/>
<reference evidence="12 13" key="1">
    <citation type="submission" date="2018-06" db="EMBL/GenBank/DDBJ databases">
        <title>Genomic Encyclopedia of Type Strains, Phase IV (KMG-IV): sequencing the most valuable type-strain genomes for metagenomic binning, comparative biology and taxonomic classification.</title>
        <authorList>
            <person name="Goeker M."/>
        </authorList>
    </citation>
    <scope>NUCLEOTIDE SEQUENCE [LARGE SCALE GENOMIC DNA]</scope>
    <source>
        <strain evidence="12 13">DSM 24032</strain>
    </source>
</reference>
<dbReference type="CDD" id="cd02754">
    <property type="entry name" value="MopB_Nitrate-R-NapA-like"/>
    <property type="match status" value="1"/>
</dbReference>
<evidence type="ECO:0000313" key="12">
    <source>
        <dbReference type="EMBL" id="RBP53450.1"/>
    </source>
</evidence>
<dbReference type="GO" id="GO:0016491">
    <property type="term" value="F:oxidoreductase activity"/>
    <property type="evidence" value="ECO:0007669"/>
    <property type="project" value="UniProtKB-KW"/>
</dbReference>
<evidence type="ECO:0000256" key="8">
    <source>
        <dbReference type="ARBA" id="ARBA00023004"/>
    </source>
</evidence>
<dbReference type="Pfam" id="PF04324">
    <property type="entry name" value="Fer2_BFD"/>
    <property type="match status" value="1"/>
</dbReference>
<sequence>MPEILSTCPYCGVGCGVSVSVLDDDVKTVLATPTHPANYGRLCSKGSNLKETLLSVRDGNRLTHPVVYGEAVSWSEATQTIARKIEQSIAQYGRDSVAFYLSGQLLTEDYYVANKLMKGFIGTANVDTNSRLCMSSAVAAYKRAFGSDSVPCCYEDLDVADLIVLVGSNAAWTHPVLYQRMVAAKANNPNMRVVSIDPRQTATNDLVDLHLPLLPSTDGFLFQGLLRYLIQTDGIDQGYIDRHTDGFEAAANSAEAMSLERVSRETGLDQSLVQTFFDWFLATPKTVSFYSQGINQSATGTDKCNAIINCHLATGRLGYAGAGPFSITGQPNAMGGREVGGLANQLAAHMDFSSGDIDRVQRFWNSPRIANEAGLKAVDLFEAVAEGKIKVLWIMATNPAVSLPNSNKIRAALEICPTVIVSDVTHTDTSDFADIVLPALGWGEKDGSVTNSERRISRQRAFRQAPGSAKADWWAITQVAHQLGFQEYFPYQSPHAIFVEHAALSGFENQGSRAFDISGLSDLSELEYQELTPIQWPVTATHPQGTDRLFEDGQFYTASGRAQFVSGKPKKIQAKKAEFILNTGRLRDQWHTMTRTGAVPALTVHDPLPFVQINPEDALTLGIKHHQFVQVSNVLGRVVMRAEVSQSIASGQLFSPIHWNQQFATHAVVCNLIESVVDPVSGQPESKAAIVAIEPYDCGQWVYVVSRAPIDKHAWVYWAESVVDAGLATLVGTNAKVDWRQWVLNTSDSDLTITQYQNPIDESEVIAAYQQDQLEILLFVAVDASRLPSLTWLNQLYANPQLVPWSDLLRGEAGGADELICSCFGTTRKAIELSIDGGTSSIEELSSTLGCGSKCGSCKPELNYLIANR</sequence>
<evidence type="ECO:0000256" key="7">
    <source>
        <dbReference type="ARBA" id="ARBA00023002"/>
    </source>
</evidence>
<evidence type="ECO:0000256" key="3">
    <source>
        <dbReference type="ARBA" id="ARBA00008747"/>
    </source>
</evidence>
<proteinExistence type="inferred from homology"/>
<dbReference type="SUPFAM" id="SSF50692">
    <property type="entry name" value="ADC-like"/>
    <property type="match status" value="1"/>
</dbReference>
<protein>
    <submittedName>
        <fullName evidence="12">Assimilatory nitrate reductase (NADH) alpha subunit apoprotein</fullName>
    </submittedName>
</protein>
<dbReference type="PANTHER" id="PTHR43105">
    <property type="entry name" value="RESPIRATORY NITRATE REDUCTASE"/>
    <property type="match status" value="1"/>
</dbReference>
<keyword evidence="7" id="KW-0560">Oxidoreductase</keyword>
<comment type="cofactor">
    <cofactor evidence="2">
        <name>[4Fe-4S] cluster</name>
        <dbReference type="ChEBI" id="CHEBI:49883"/>
    </cofactor>
</comment>
<dbReference type="GO" id="GO:0042128">
    <property type="term" value="P:nitrate assimilation"/>
    <property type="evidence" value="ECO:0007669"/>
    <property type="project" value="UniProtKB-KW"/>
</dbReference>
<evidence type="ECO:0000256" key="5">
    <source>
        <dbReference type="ARBA" id="ARBA00022505"/>
    </source>
</evidence>
<dbReference type="PANTHER" id="PTHR43105:SF9">
    <property type="entry name" value="NADPH-FE(3+) OXIDOREDUCTASE SUBUNIT ALPHA"/>
    <property type="match status" value="1"/>
</dbReference>
<dbReference type="InterPro" id="IPR006656">
    <property type="entry name" value="Mopterin_OxRdtase"/>
</dbReference>
<keyword evidence="9" id="KW-0411">Iron-sulfur</keyword>
<keyword evidence="13" id="KW-1185">Reference proteome</keyword>
<keyword evidence="10" id="KW-0534">Nitrate assimilation</keyword>
<dbReference type="EMBL" id="QNRT01000001">
    <property type="protein sequence ID" value="RBP53450.1"/>
    <property type="molecule type" value="Genomic_DNA"/>
</dbReference>
<dbReference type="InterPro" id="IPR050123">
    <property type="entry name" value="Prok_molybdopt-oxidoreductase"/>
</dbReference>
<evidence type="ECO:0000256" key="2">
    <source>
        <dbReference type="ARBA" id="ARBA00001966"/>
    </source>
</evidence>
<keyword evidence="6" id="KW-0479">Metal-binding</keyword>
<dbReference type="Gene3D" id="1.10.10.1100">
    <property type="entry name" value="BFD-like [2Fe-2S]-binding domain"/>
    <property type="match status" value="1"/>
</dbReference>
<keyword evidence="5" id="KW-0500">Molybdenum</keyword>
<dbReference type="InterPro" id="IPR007419">
    <property type="entry name" value="BFD-like_2Fe2S-bd_dom"/>
</dbReference>
<dbReference type="Proteomes" id="UP000253083">
    <property type="component" value="Unassembled WGS sequence"/>
</dbReference>
<comment type="similarity">
    <text evidence="3">Belongs to the prokaryotic molybdopterin-containing oxidoreductase family. NasA/NapA/NarB subfamily.</text>
</comment>
<gene>
    <name evidence="12" type="ORF">DFR28_101836</name>
</gene>
<dbReference type="InterPro" id="IPR006655">
    <property type="entry name" value="Mopterin_OxRdtase_prok_CS"/>
</dbReference>
<dbReference type="Pfam" id="PF04879">
    <property type="entry name" value="Molybdop_Fe4S4"/>
    <property type="match status" value="1"/>
</dbReference>
<dbReference type="GO" id="GO:0045333">
    <property type="term" value="P:cellular respiration"/>
    <property type="evidence" value="ECO:0007669"/>
    <property type="project" value="UniProtKB-ARBA"/>
</dbReference>
<dbReference type="GO" id="GO:1990204">
    <property type="term" value="C:oxidoreductase complex"/>
    <property type="evidence" value="ECO:0007669"/>
    <property type="project" value="UniProtKB-ARBA"/>
</dbReference>
<dbReference type="GO" id="GO:0046872">
    <property type="term" value="F:metal ion binding"/>
    <property type="evidence" value="ECO:0007669"/>
    <property type="project" value="UniProtKB-KW"/>
</dbReference>
<accession>A0A395JP72</accession>
<dbReference type="Pfam" id="PF01568">
    <property type="entry name" value="Molydop_binding"/>
    <property type="match status" value="1"/>
</dbReference>